<proteinExistence type="predicted"/>
<dbReference type="InterPro" id="IPR005642">
    <property type="entry name" value="LysO"/>
</dbReference>
<gene>
    <name evidence="2" type="ORF">Bcop_0776</name>
</gene>
<dbReference type="Pfam" id="PF03956">
    <property type="entry name" value="Lys_export"/>
    <property type="match status" value="1"/>
</dbReference>
<evidence type="ECO:0000313" key="2">
    <source>
        <dbReference type="EMBL" id="EGJ70992.1"/>
    </source>
</evidence>
<sequence length="93" mass="10454">MSKFSVIGFMALGVLMGYLFRNTKITWIQKVITFFIWLLLFLLGVDAGSDDDVIQSFPFIGMDALIITAAAVLGSVICAKLLWNYLKKSKREE</sequence>
<keyword evidence="1" id="KW-0812">Transmembrane</keyword>
<dbReference type="Proteomes" id="UP000018439">
    <property type="component" value="Chromosome"/>
</dbReference>
<evidence type="ECO:0008006" key="4">
    <source>
        <dbReference type="Google" id="ProtNLM"/>
    </source>
</evidence>
<evidence type="ECO:0000313" key="3">
    <source>
        <dbReference type="Proteomes" id="UP000018439"/>
    </source>
</evidence>
<feature type="transmembrane region" description="Helical" evidence="1">
    <location>
        <begin position="28"/>
        <end position="45"/>
    </location>
</feature>
<feature type="transmembrane region" description="Helical" evidence="1">
    <location>
        <begin position="6"/>
        <end position="21"/>
    </location>
</feature>
<dbReference type="HOGENOM" id="CLU_168956_3_0_10"/>
<keyword evidence="1" id="KW-1133">Transmembrane helix</keyword>
<dbReference type="eggNOG" id="ENOG503397Y">
    <property type="taxonomic scope" value="Bacteria"/>
</dbReference>
<organism evidence="2 3">
    <name type="scientific">Bacteroides coprosuis DSM 18011</name>
    <dbReference type="NCBI Taxonomy" id="679937"/>
    <lineage>
        <taxon>Bacteria</taxon>
        <taxon>Pseudomonadati</taxon>
        <taxon>Bacteroidota</taxon>
        <taxon>Bacteroidia</taxon>
        <taxon>Bacteroidales</taxon>
        <taxon>Bacteroidaceae</taxon>
        <taxon>Bacteroides</taxon>
    </lineage>
</organism>
<keyword evidence="1" id="KW-0472">Membrane</keyword>
<protein>
    <recommendedName>
        <fullName evidence="4">DUF340 domain-containing protein</fullName>
    </recommendedName>
</protein>
<keyword evidence="3" id="KW-1185">Reference proteome</keyword>
<dbReference type="AlphaFoldDB" id="F3ZT30"/>
<dbReference type="STRING" id="679937.Bcop_0776"/>
<dbReference type="EMBL" id="CM001167">
    <property type="protein sequence ID" value="EGJ70992.1"/>
    <property type="molecule type" value="Genomic_DNA"/>
</dbReference>
<accession>F3ZT30</accession>
<feature type="transmembrane region" description="Helical" evidence="1">
    <location>
        <begin position="57"/>
        <end position="83"/>
    </location>
</feature>
<dbReference type="GO" id="GO:0015661">
    <property type="term" value="F:L-lysine efflux transmembrane transporter activity"/>
    <property type="evidence" value="ECO:0007669"/>
    <property type="project" value="InterPro"/>
</dbReference>
<dbReference type="OrthoDB" id="711065at2"/>
<reference evidence="2 3" key="1">
    <citation type="journal article" date="2011" name="Stand. Genomic Sci.">
        <title>Non-contiguous finished genome sequence of Bacteroides coprosuis type strain (PC139).</title>
        <authorList>
            <person name="Land M."/>
            <person name="Held B."/>
            <person name="Gronow S."/>
            <person name="Abt B."/>
            <person name="Lucas S."/>
            <person name="Del Rio T.G."/>
            <person name="Nolan M."/>
            <person name="Tice H."/>
            <person name="Cheng J.F."/>
            <person name="Pitluck S."/>
            <person name="Liolios K."/>
            <person name="Pagani I."/>
            <person name="Ivanova N."/>
            <person name="Mavromatis K."/>
            <person name="Mikhailova N."/>
            <person name="Pati A."/>
            <person name="Tapia R."/>
            <person name="Han C."/>
            <person name="Goodwin L."/>
            <person name="Chen A."/>
            <person name="Palaniappan K."/>
            <person name="Hauser L."/>
            <person name="Brambilla E.M."/>
            <person name="Rohde M."/>
            <person name="Goker M."/>
            <person name="Detter J.C."/>
            <person name="Woyke T."/>
            <person name="Bristow J."/>
            <person name="Eisen J.A."/>
            <person name="Markowitz V."/>
            <person name="Hugenholtz P."/>
            <person name="Kyrpides N.C."/>
            <person name="Klenk H.P."/>
            <person name="Lapidus A."/>
        </authorList>
    </citation>
    <scope>NUCLEOTIDE SEQUENCE</scope>
    <source>
        <strain evidence="2 3">DSM 18011</strain>
    </source>
</reference>
<evidence type="ECO:0000256" key="1">
    <source>
        <dbReference type="SAM" id="Phobius"/>
    </source>
</evidence>
<name>F3ZT30_9BACE</name>